<comment type="caution">
    <text evidence="1">The sequence shown here is derived from an EMBL/GenBank/DDBJ whole genome shotgun (WGS) entry which is preliminary data.</text>
</comment>
<evidence type="ECO:0000313" key="2">
    <source>
        <dbReference type="Proteomes" id="UP001642483"/>
    </source>
</evidence>
<organism evidence="1 2">
    <name type="scientific">Clavelina lepadiformis</name>
    <name type="common">Light-bulb sea squirt</name>
    <name type="synonym">Ascidia lepadiformis</name>
    <dbReference type="NCBI Taxonomy" id="159417"/>
    <lineage>
        <taxon>Eukaryota</taxon>
        <taxon>Metazoa</taxon>
        <taxon>Chordata</taxon>
        <taxon>Tunicata</taxon>
        <taxon>Ascidiacea</taxon>
        <taxon>Aplousobranchia</taxon>
        <taxon>Clavelinidae</taxon>
        <taxon>Clavelina</taxon>
    </lineage>
</organism>
<keyword evidence="2" id="KW-1185">Reference proteome</keyword>
<dbReference type="InterPro" id="IPR016187">
    <property type="entry name" value="CTDL_fold"/>
</dbReference>
<evidence type="ECO:0000313" key="1">
    <source>
        <dbReference type="EMBL" id="CAK8681273.1"/>
    </source>
</evidence>
<protein>
    <recommendedName>
        <fullName evidence="3">C-type lectin domain-containing protein</fullName>
    </recommendedName>
</protein>
<evidence type="ECO:0008006" key="3">
    <source>
        <dbReference type="Google" id="ProtNLM"/>
    </source>
</evidence>
<dbReference type="InterPro" id="IPR016186">
    <property type="entry name" value="C-type_lectin-like/link_sf"/>
</dbReference>
<dbReference type="Gene3D" id="3.10.100.10">
    <property type="entry name" value="Mannose-Binding Protein A, subunit A"/>
    <property type="match status" value="1"/>
</dbReference>
<dbReference type="SUPFAM" id="SSF56436">
    <property type="entry name" value="C-type lectin-like"/>
    <property type="match status" value="1"/>
</dbReference>
<dbReference type="Proteomes" id="UP001642483">
    <property type="component" value="Unassembled WGS sequence"/>
</dbReference>
<dbReference type="EMBL" id="CAWYQH010000079">
    <property type="protein sequence ID" value="CAK8681273.1"/>
    <property type="molecule type" value="Genomic_DNA"/>
</dbReference>
<sequence length="130" mass="15228">MGRRIRKKKFVISRGQVYTRVVQQRSIEETSCSHQRSAFVDGKEYRFFRSKVTFTQAALKCKTWGDRLGSVRNEVTQKCLREMITTDGFYAADYWETWVSSTPFLHRGVWLGGTDVGEEGKWKWENDSDD</sequence>
<reference evidence="1 2" key="1">
    <citation type="submission" date="2024-02" db="EMBL/GenBank/DDBJ databases">
        <authorList>
            <person name="Daric V."/>
            <person name="Darras S."/>
        </authorList>
    </citation>
    <scope>NUCLEOTIDE SEQUENCE [LARGE SCALE GENOMIC DNA]</scope>
</reference>
<accession>A0ABP0FTJ9</accession>
<gene>
    <name evidence="1" type="ORF">CVLEPA_LOCUS11490</name>
</gene>
<proteinExistence type="predicted"/>
<name>A0ABP0FTJ9_CLALP</name>
<dbReference type="CDD" id="cd00037">
    <property type="entry name" value="CLECT"/>
    <property type="match status" value="1"/>
</dbReference>